<dbReference type="Gene3D" id="3.40.50.2300">
    <property type="match status" value="2"/>
</dbReference>
<comment type="caution">
    <text evidence="3">The sequence shown here is derived from an EMBL/GenBank/DDBJ whole genome shotgun (WGS) entry which is preliminary data.</text>
</comment>
<dbReference type="EMBL" id="DVIT01000016">
    <property type="protein sequence ID" value="HIS46795.1"/>
    <property type="molecule type" value="Genomic_DNA"/>
</dbReference>
<proteinExistence type="predicted"/>
<dbReference type="SUPFAM" id="SSF53822">
    <property type="entry name" value="Periplasmic binding protein-like I"/>
    <property type="match status" value="1"/>
</dbReference>
<feature type="region of interest" description="Disordered" evidence="1">
    <location>
        <begin position="23"/>
        <end position="60"/>
    </location>
</feature>
<feature type="signal peptide" evidence="2">
    <location>
        <begin position="1"/>
        <end position="20"/>
    </location>
</feature>
<dbReference type="PANTHER" id="PTHR35271:SF1">
    <property type="entry name" value="ABC TRANSPORTER, SUBSTRATE-BINDING LIPOPROTEIN"/>
    <property type="match status" value="1"/>
</dbReference>
<feature type="compositionally biased region" description="Low complexity" evidence="1">
    <location>
        <begin position="35"/>
        <end position="60"/>
    </location>
</feature>
<accession>A0A9D1F3S0</accession>
<evidence type="ECO:0000313" key="4">
    <source>
        <dbReference type="Proteomes" id="UP000823927"/>
    </source>
</evidence>
<dbReference type="InterPro" id="IPR028082">
    <property type="entry name" value="Peripla_BP_I"/>
</dbReference>
<feature type="compositionally biased region" description="Polar residues" evidence="1">
    <location>
        <begin position="23"/>
        <end position="34"/>
    </location>
</feature>
<dbReference type="PROSITE" id="PS51257">
    <property type="entry name" value="PROKAR_LIPOPROTEIN"/>
    <property type="match status" value="1"/>
</dbReference>
<dbReference type="AlphaFoldDB" id="A0A9D1F3S0"/>
<evidence type="ECO:0000313" key="3">
    <source>
        <dbReference type="EMBL" id="HIS46795.1"/>
    </source>
</evidence>
<evidence type="ECO:0000256" key="1">
    <source>
        <dbReference type="SAM" id="MobiDB-lite"/>
    </source>
</evidence>
<reference evidence="3" key="2">
    <citation type="journal article" date="2021" name="PeerJ">
        <title>Extensive microbial diversity within the chicken gut microbiome revealed by metagenomics and culture.</title>
        <authorList>
            <person name="Gilroy R."/>
            <person name="Ravi A."/>
            <person name="Getino M."/>
            <person name="Pursley I."/>
            <person name="Horton D.L."/>
            <person name="Alikhan N.F."/>
            <person name="Baker D."/>
            <person name="Gharbi K."/>
            <person name="Hall N."/>
            <person name="Watson M."/>
            <person name="Adriaenssens E.M."/>
            <person name="Foster-Nyarko E."/>
            <person name="Jarju S."/>
            <person name="Secka A."/>
            <person name="Antonio M."/>
            <person name="Oren A."/>
            <person name="Chaudhuri R.R."/>
            <person name="La Ragione R."/>
            <person name="Hildebrand F."/>
            <person name="Pallen M.J."/>
        </authorList>
    </citation>
    <scope>NUCLEOTIDE SEQUENCE</scope>
    <source>
        <strain evidence="3">CHK178-757</strain>
    </source>
</reference>
<sequence>MKKFLSVLLSAALAASVMTACGSGNSGSTNETTPAAQSEESAAASETEGAESAADSQASAASGETVNIGVIQYTQHASLDEAYEGFVAGLEEAGYVLDENLHIDFQNASGDTSTAQTICDNFKNSGVDLVLAIATPAAQSAVNTFDGTDVPVLFTAVTDAVEAQLVDSNEAPGKNVTGTIDMPVIADQIQVIKDILPDATRLGILYTSSEANSEIQAEEAQAAAEALGFDVTVATASNTNEIQQTMTSVVGSVDAIYIPSDNGFASAMGTVNSIAVENQLPVFCAVEAMIQEGGIATTAINYYDLGKQTAAQAVRILNGESASQIPVENQEDCGLVVNKTFADSVGVTIPEDILSEAVTVY</sequence>
<keyword evidence="2" id="KW-0732">Signal</keyword>
<organism evidence="3 4">
    <name type="scientific">Candidatus Scybalocola faecigallinarum</name>
    <dbReference type="NCBI Taxonomy" id="2840941"/>
    <lineage>
        <taxon>Bacteria</taxon>
        <taxon>Bacillati</taxon>
        <taxon>Bacillota</taxon>
        <taxon>Clostridia</taxon>
        <taxon>Lachnospirales</taxon>
        <taxon>Lachnospiraceae</taxon>
        <taxon>Lachnospiraceae incertae sedis</taxon>
        <taxon>Candidatus Scybalocola (ex Gilroy et al. 2021)</taxon>
    </lineage>
</organism>
<evidence type="ECO:0000256" key="2">
    <source>
        <dbReference type="SAM" id="SignalP"/>
    </source>
</evidence>
<gene>
    <name evidence="3" type="ORF">IAB46_04380</name>
</gene>
<reference evidence="3" key="1">
    <citation type="submission" date="2020-10" db="EMBL/GenBank/DDBJ databases">
        <authorList>
            <person name="Gilroy R."/>
        </authorList>
    </citation>
    <scope>NUCLEOTIDE SEQUENCE</scope>
    <source>
        <strain evidence="3">CHK178-757</strain>
    </source>
</reference>
<dbReference type="CDD" id="cd06325">
    <property type="entry name" value="PBP1_ABC_unchar_transporter"/>
    <property type="match status" value="1"/>
</dbReference>
<feature type="chain" id="PRO_5038911300" evidence="2">
    <location>
        <begin position="21"/>
        <end position="361"/>
    </location>
</feature>
<protein>
    <submittedName>
        <fullName evidence="3">ABC transporter substrate-binding protein</fullName>
    </submittedName>
</protein>
<dbReference type="PANTHER" id="PTHR35271">
    <property type="entry name" value="ABC TRANSPORTER, SUBSTRATE-BINDING LIPOPROTEIN-RELATED"/>
    <property type="match status" value="1"/>
</dbReference>
<dbReference type="InterPro" id="IPR007487">
    <property type="entry name" value="ABC_transpt-TYRBP-like"/>
</dbReference>
<dbReference type="Proteomes" id="UP000823927">
    <property type="component" value="Unassembled WGS sequence"/>
</dbReference>
<dbReference type="Pfam" id="PF04392">
    <property type="entry name" value="ABC_sub_bind"/>
    <property type="match status" value="1"/>
</dbReference>
<name>A0A9D1F3S0_9FIRM</name>